<dbReference type="Gene3D" id="3.40.50.720">
    <property type="entry name" value="NAD(P)-binding Rossmann-like Domain"/>
    <property type="match status" value="1"/>
</dbReference>
<dbReference type="OrthoDB" id="9806974at2"/>
<evidence type="ECO:0000256" key="2">
    <source>
        <dbReference type="RuleBase" id="RU000363"/>
    </source>
</evidence>
<accession>A0A127JWY9</accession>
<gene>
    <name evidence="3" type="ORF">UC35_18100</name>
</gene>
<dbReference type="PANTHER" id="PTHR42760:SF40">
    <property type="entry name" value="3-OXOACYL-[ACYL-CARRIER-PROTEIN] REDUCTASE, CHLOROPLASTIC"/>
    <property type="match status" value="1"/>
</dbReference>
<dbReference type="PATRIC" id="fig|94132.3.peg.3699"/>
<evidence type="ECO:0000313" key="3">
    <source>
        <dbReference type="EMBL" id="AMO24399.1"/>
    </source>
</evidence>
<dbReference type="RefSeq" id="WP_061502145.1">
    <property type="nucleotide sequence ID" value="NZ_CP010951.1"/>
</dbReference>
<evidence type="ECO:0000313" key="4">
    <source>
        <dbReference type="Proteomes" id="UP000070433"/>
    </source>
</evidence>
<dbReference type="PANTHER" id="PTHR42760">
    <property type="entry name" value="SHORT-CHAIN DEHYDROGENASES/REDUCTASES FAMILY MEMBER"/>
    <property type="match status" value="1"/>
</dbReference>
<dbReference type="EMBL" id="CP010951">
    <property type="protein sequence ID" value="AMO24399.1"/>
    <property type="molecule type" value="Genomic_DNA"/>
</dbReference>
<reference evidence="3 4" key="1">
    <citation type="journal article" date="2014" name="Int. J. Syst. Evol. Microbiol.">
        <title>Ramlibacter solisilvae sp. nov., isolated from forest soil, and emended description of the genus Ramlibacter.</title>
        <authorList>
            <person name="Lee H.J."/>
            <person name="Lee S.H."/>
            <person name="Lee S.S."/>
            <person name="Lee J.S."/>
            <person name="Kim Y."/>
            <person name="Kim S.C."/>
            <person name="Jeon C.O."/>
        </authorList>
    </citation>
    <scope>NUCLEOTIDE SEQUENCE [LARGE SCALE GENOMIC DNA]</scope>
    <source>
        <strain evidence="3 4">5-10</strain>
    </source>
</reference>
<dbReference type="PROSITE" id="PS00061">
    <property type="entry name" value="ADH_SHORT"/>
    <property type="match status" value="1"/>
</dbReference>
<dbReference type="PRINTS" id="PR00080">
    <property type="entry name" value="SDRFAMILY"/>
</dbReference>
<proteinExistence type="inferred from homology"/>
<dbReference type="Pfam" id="PF13561">
    <property type="entry name" value="adh_short_C2"/>
    <property type="match status" value="1"/>
</dbReference>
<dbReference type="InterPro" id="IPR020904">
    <property type="entry name" value="Sc_DH/Rdtase_CS"/>
</dbReference>
<evidence type="ECO:0000256" key="1">
    <source>
        <dbReference type="ARBA" id="ARBA00006484"/>
    </source>
</evidence>
<dbReference type="Proteomes" id="UP000070433">
    <property type="component" value="Chromosome"/>
</dbReference>
<dbReference type="GO" id="GO:0030497">
    <property type="term" value="P:fatty acid elongation"/>
    <property type="evidence" value="ECO:0007669"/>
    <property type="project" value="TreeGrafter"/>
</dbReference>
<comment type="similarity">
    <text evidence="1 2">Belongs to the short-chain dehydrogenases/reductases (SDR) family.</text>
</comment>
<dbReference type="PRINTS" id="PR00081">
    <property type="entry name" value="GDHRDH"/>
</dbReference>
<dbReference type="AlphaFoldDB" id="A0A127JWY9"/>
<dbReference type="Pfam" id="PF00106">
    <property type="entry name" value="adh_short"/>
    <property type="match status" value="1"/>
</dbReference>
<dbReference type="InterPro" id="IPR036291">
    <property type="entry name" value="NAD(P)-bd_dom_sf"/>
</dbReference>
<name>A0A127JWY9_9BURK</name>
<sequence>MSISTHARAGRLKGRVALVTGAGPGLGGAIAVAMAREGARLVLCDIDPEALAATEAQLAALGAEYLALRCDVSDSAAVGAMFAQAAGRFGTVDILVNNAARVPNKPAEEARRNLHYEYVTTPVPRRSLGIVSSLSDDDWLKWWGVNMHGVFYCTRAALRLMEPQRSGKIVNIASIAGLGTGSTHSPGYSATKAGVISLTKTTALDVAGANIYVNAIACGGVLTPPLKDYLARATDEQRNRLYQMMPLGRIGKPEEYASLAVYLASDEHYLVGQVISPNGGLVI</sequence>
<protein>
    <submittedName>
        <fullName evidence="3">Short-chain dehydrogenase</fullName>
    </submittedName>
</protein>
<dbReference type="SUPFAM" id="SSF51735">
    <property type="entry name" value="NAD(P)-binding Rossmann-fold domains"/>
    <property type="match status" value="1"/>
</dbReference>
<organism evidence="3 4">
    <name type="scientific">Ramlibacter tataouinensis</name>
    <dbReference type="NCBI Taxonomy" id="94132"/>
    <lineage>
        <taxon>Bacteria</taxon>
        <taxon>Pseudomonadati</taxon>
        <taxon>Pseudomonadota</taxon>
        <taxon>Betaproteobacteria</taxon>
        <taxon>Burkholderiales</taxon>
        <taxon>Comamonadaceae</taxon>
        <taxon>Ramlibacter</taxon>
    </lineage>
</organism>
<dbReference type="InterPro" id="IPR002347">
    <property type="entry name" value="SDR_fam"/>
</dbReference>
<dbReference type="FunFam" id="3.40.50.720:FF:000084">
    <property type="entry name" value="Short-chain dehydrogenase reductase"/>
    <property type="match status" value="1"/>
</dbReference>
<dbReference type="GO" id="GO:0016616">
    <property type="term" value="F:oxidoreductase activity, acting on the CH-OH group of donors, NAD or NADP as acceptor"/>
    <property type="evidence" value="ECO:0007669"/>
    <property type="project" value="TreeGrafter"/>
</dbReference>
<keyword evidence="4" id="KW-1185">Reference proteome</keyword>